<dbReference type="Pfam" id="PF01546">
    <property type="entry name" value="Peptidase_M20"/>
    <property type="match status" value="1"/>
</dbReference>
<dbReference type="GO" id="GO:0019877">
    <property type="term" value="P:diaminopimelate biosynthetic process"/>
    <property type="evidence" value="ECO:0007669"/>
    <property type="project" value="UniProtKB-ARBA"/>
</dbReference>
<keyword evidence="5" id="KW-1185">Reference proteome</keyword>
<accession>A0A1I2SRE9</accession>
<feature type="domain" description="Peptidase M20 dimerisation" evidence="3">
    <location>
        <begin position="185"/>
        <end position="276"/>
    </location>
</feature>
<dbReference type="GO" id="GO:0050118">
    <property type="term" value="F:N-acetyldiaminopimelate deacetylase activity"/>
    <property type="evidence" value="ECO:0007669"/>
    <property type="project" value="UniProtKB-ARBA"/>
</dbReference>
<gene>
    <name evidence="4" type="ORF">SAMN02982927_02025</name>
</gene>
<dbReference type="SUPFAM" id="SSF55031">
    <property type="entry name" value="Bacterial exopeptidase dimerisation domain"/>
    <property type="match status" value="1"/>
</dbReference>
<comment type="cofactor">
    <cofactor evidence="2">
        <name>Mn(2+)</name>
        <dbReference type="ChEBI" id="CHEBI:29035"/>
    </cofactor>
    <text evidence="2">The Mn(2+) ion enhances activity.</text>
</comment>
<name>A0A1I2SRE9_9BACL</name>
<dbReference type="FunFam" id="3.30.70.360:FF:000001">
    <property type="entry name" value="N-acetyldiaminopimelate deacetylase"/>
    <property type="match status" value="1"/>
</dbReference>
<reference evidence="5" key="1">
    <citation type="submission" date="2016-10" db="EMBL/GenBank/DDBJ databases">
        <authorList>
            <person name="Varghese N."/>
            <person name="Submissions S."/>
        </authorList>
    </citation>
    <scope>NUCLEOTIDE SEQUENCE [LARGE SCALE GENOMIC DNA]</scope>
    <source>
        <strain evidence="5">ATCC 700379</strain>
    </source>
</reference>
<dbReference type="NCBIfam" id="TIGR01891">
    <property type="entry name" value="amidohydrolases"/>
    <property type="match status" value="1"/>
</dbReference>
<dbReference type="Pfam" id="PF07687">
    <property type="entry name" value="M20_dimer"/>
    <property type="match status" value="1"/>
</dbReference>
<feature type="binding site" evidence="2">
    <location>
        <position position="103"/>
    </location>
    <ligand>
        <name>Mn(2+)</name>
        <dbReference type="ChEBI" id="CHEBI:29035"/>
        <label>2</label>
    </ligand>
</feature>
<organism evidence="4 5">
    <name type="scientific">Sporolactobacillus nakayamae</name>
    <dbReference type="NCBI Taxonomy" id="269670"/>
    <lineage>
        <taxon>Bacteria</taxon>
        <taxon>Bacillati</taxon>
        <taxon>Bacillota</taxon>
        <taxon>Bacilli</taxon>
        <taxon>Bacillales</taxon>
        <taxon>Sporolactobacillaceae</taxon>
        <taxon>Sporolactobacillus</taxon>
    </lineage>
</organism>
<dbReference type="InterPro" id="IPR036264">
    <property type="entry name" value="Bact_exopeptidase_dim_dom"/>
</dbReference>
<keyword evidence="2" id="KW-0479">Metal-binding</keyword>
<protein>
    <submittedName>
        <fullName evidence="4">Amidohydrolase</fullName>
    </submittedName>
</protein>
<dbReference type="Proteomes" id="UP000198752">
    <property type="component" value="Unassembled WGS sequence"/>
</dbReference>
<dbReference type="GO" id="GO:0046872">
    <property type="term" value="F:metal ion binding"/>
    <property type="evidence" value="ECO:0007669"/>
    <property type="project" value="UniProtKB-KW"/>
</dbReference>
<feature type="binding site" evidence="2">
    <location>
        <position position="353"/>
    </location>
    <ligand>
        <name>Mn(2+)</name>
        <dbReference type="ChEBI" id="CHEBI:29035"/>
        <label>2</label>
    </ligand>
</feature>
<dbReference type="EMBL" id="FOOY01000013">
    <property type="protein sequence ID" value="SFG55444.1"/>
    <property type="molecule type" value="Genomic_DNA"/>
</dbReference>
<dbReference type="RefSeq" id="WP_177184736.1">
    <property type="nucleotide sequence ID" value="NZ_FOOY01000013.1"/>
</dbReference>
<evidence type="ECO:0000313" key="5">
    <source>
        <dbReference type="Proteomes" id="UP000198752"/>
    </source>
</evidence>
<dbReference type="InterPro" id="IPR017439">
    <property type="entry name" value="Amidohydrolase"/>
</dbReference>
<keyword evidence="2" id="KW-0464">Manganese</keyword>
<dbReference type="InterPro" id="IPR002933">
    <property type="entry name" value="Peptidase_M20"/>
</dbReference>
<dbReference type="Gene3D" id="3.30.70.360">
    <property type="match status" value="1"/>
</dbReference>
<sequence>MTQSGLAKETLQTLESLFHWFHRHPELALNEFETTKKIKAVLQEHDIDILPNPLDTGVFAKIGGKNAGPLIALRADIDALPINEESGLPYSSENPDRMHACGHDFHLTNLLATAFELKKIEGQLNGTVLLIFQPAEEVDHGADRVVQTGILKGVEAIFGLHVNDELPTGVIGVKEGNLNAAVDRFFVTFKGKGGHAAHPESANDVIVATGEFIVSAQSIVSRNVSPFEPSVVSITHIESGKTWNVLPNAALLEGTVRSYDNAVREKIKTRLREVTNGIAATNGIIGEFKWVDGAPAVVNDRHLTQFVEAVARKHNFEVVELEPSMGGEDFSSYQQIIPGTFFNVGVNSPYPVHNSKFKVDPKAFETSVPLFIDLVKTYFEGSAVDGETLLS</sequence>
<dbReference type="SUPFAM" id="SSF53187">
    <property type="entry name" value="Zn-dependent exopeptidases"/>
    <property type="match status" value="1"/>
</dbReference>
<keyword evidence="1 4" id="KW-0378">Hydrolase</keyword>
<evidence type="ECO:0000256" key="1">
    <source>
        <dbReference type="ARBA" id="ARBA00022801"/>
    </source>
</evidence>
<dbReference type="PIRSF" id="PIRSF005962">
    <property type="entry name" value="Pept_M20D_amidohydro"/>
    <property type="match status" value="1"/>
</dbReference>
<feature type="binding site" evidence="2">
    <location>
        <position position="161"/>
    </location>
    <ligand>
        <name>Mn(2+)</name>
        <dbReference type="ChEBI" id="CHEBI:29035"/>
        <label>2</label>
    </ligand>
</feature>
<feature type="binding site" evidence="2">
    <location>
        <position position="101"/>
    </location>
    <ligand>
        <name>Mn(2+)</name>
        <dbReference type="ChEBI" id="CHEBI:29035"/>
        <label>2</label>
    </ligand>
</feature>
<feature type="binding site" evidence="2">
    <location>
        <position position="137"/>
    </location>
    <ligand>
        <name>Mn(2+)</name>
        <dbReference type="ChEBI" id="CHEBI:29035"/>
        <label>2</label>
    </ligand>
</feature>
<dbReference type="InterPro" id="IPR011650">
    <property type="entry name" value="Peptidase_M20_dimer"/>
</dbReference>
<dbReference type="Gene3D" id="3.40.630.10">
    <property type="entry name" value="Zn peptidases"/>
    <property type="match status" value="1"/>
</dbReference>
<dbReference type="AlphaFoldDB" id="A0A1I2SRE9"/>
<dbReference type="PANTHER" id="PTHR11014">
    <property type="entry name" value="PEPTIDASE M20 FAMILY MEMBER"/>
    <property type="match status" value="1"/>
</dbReference>
<evidence type="ECO:0000313" key="4">
    <source>
        <dbReference type="EMBL" id="SFG55444.1"/>
    </source>
</evidence>
<evidence type="ECO:0000259" key="3">
    <source>
        <dbReference type="Pfam" id="PF07687"/>
    </source>
</evidence>
<dbReference type="PANTHER" id="PTHR11014:SF63">
    <property type="entry name" value="METALLOPEPTIDASE, PUTATIVE (AFU_ORTHOLOGUE AFUA_6G09600)-RELATED"/>
    <property type="match status" value="1"/>
</dbReference>
<evidence type="ECO:0000256" key="2">
    <source>
        <dbReference type="PIRSR" id="PIRSR005962-1"/>
    </source>
</evidence>
<proteinExistence type="predicted"/>
<dbReference type="STRING" id="269670.SAMN02982927_02025"/>